<dbReference type="Proteomes" id="UP000789570">
    <property type="component" value="Unassembled WGS sequence"/>
</dbReference>
<evidence type="ECO:0000256" key="1">
    <source>
        <dbReference type="ARBA" id="ARBA00022737"/>
    </source>
</evidence>
<dbReference type="Gene3D" id="2.60.120.200">
    <property type="match status" value="1"/>
</dbReference>
<evidence type="ECO:0000259" key="2">
    <source>
        <dbReference type="PROSITE" id="PS50919"/>
    </source>
</evidence>
<accession>A0A9N9IX47</accession>
<keyword evidence="4" id="KW-1185">Reference proteome</keyword>
<dbReference type="InterPro" id="IPR036300">
    <property type="entry name" value="MIR_dom_sf"/>
</dbReference>
<protein>
    <submittedName>
        <fullName evidence="3">14249_t:CDS:1</fullName>
    </submittedName>
</protein>
<dbReference type="Gene3D" id="2.80.10.50">
    <property type="match status" value="1"/>
</dbReference>
<evidence type="ECO:0000313" key="4">
    <source>
        <dbReference type="Proteomes" id="UP000789570"/>
    </source>
</evidence>
<dbReference type="EMBL" id="CAJVPQ010019368">
    <property type="protein sequence ID" value="CAG8753807.1"/>
    <property type="molecule type" value="Genomic_DNA"/>
</dbReference>
<proteinExistence type="predicted"/>
<gene>
    <name evidence="3" type="ORF">FCALED_LOCUS16471</name>
</gene>
<dbReference type="Pfam" id="PF13385">
    <property type="entry name" value="Laminin_G_3"/>
    <property type="match status" value="1"/>
</dbReference>
<organism evidence="3 4">
    <name type="scientific">Funneliformis caledonium</name>
    <dbReference type="NCBI Taxonomy" id="1117310"/>
    <lineage>
        <taxon>Eukaryota</taxon>
        <taxon>Fungi</taxon>
        <taxon>Fungi incertae sedis</taxon>
        <taxon>Mucoromycota</taxon>
        <taxon>Glomeromycotina</taxon>
        <taxon>Glomeromycetes</taxon>
        <taxon>Glomerales</taxon>
        <taxon>Glomeraceae</taxon>
        <taxon>Funneliformis</taxon>
    </lineage>
</organism>
<comment type="caution">
    <text evidence="3">The sequence shown here is derived from an EMBL/GenBank/DDBJ whole genome shotgun (WGS) entry which is preliminary data.</text>
</comment>
<dbReference type="OrthoDB" id="2324346at2759"/>
<name>A0A9N9IX47_9GLOM</name>
<dbReference type="SMART" id="SM00472">
    <property type="entry name" value="MIR"/>
    <property type="match status" value="1"/>
</dbReference>
<dbReference type="SUPFAM" id="SSF82109">
    <property type="entry name" value="MIR domain"/>
    <property type="match status" value="1"/>
</dbReference>
<feature type="non-terminal residue" evidence="3">
    <location>
        <position position="240"/>
    </location>
</feature>
<dbReference type="PROSITE" id="PS50919">
    <property type="entry name" value="MIR"/>
    <property type="match status" value="1"/>
</dbReference>
<feature type="domain" description="MIR" evidence="2">
    <location>
        <begin position="180"/>
        <end position="237"/>
    </location>
</feature>
<evidence type="ECO:0000313" key="3">
    <source>
        <dbReference type="EMBL" id="CAG8753807.1"/>
    </source>
</evidence>
<keyword evidence="1" id="KW-0677">Repeat</keyword>
<sequence length="240" mass="27636">MKKEWAELISDPIAFNENTQRVFEHDKLPLVKDELSVTLRLKLKSHTSDWATICHKGTKWYFRTPGLWLTANKSALHARFTGNWTNNAGIDELGDGLLLDKWYHLTYTLSDSEKRLDIYIDSEWVGFFSMQNVKTQSVAFNIGPLYIGCAFDKGFNGVISNVRYFNWRLCAQEVKEDFFNKVIVYGSKVALVHVSTDKYLSTNGVKYDLGPENKQYMVVGNKRELDLKNDIWTVIGPYGK</sequence>
<dbReference type="InterPro" id="IPR016093">
    <property type="entry name" value="MIR_motif"/>
</dbReference>
<reference evidence="3" key="1">
    <citation type="submission" date="2021-06" db="EMBL/GenBank/DDBJ databases">
        <authorList>
            <person name="Kallberg Y."/>
            <person name="Tangrot J."/>
            <person name="Rosling A."/>
        </authorList>
    </citation>
    <scope>NUCLEOTIDE SEQUENCE</scope>
    <source>
        <strain evidence="3">UK204</strain>
    </source>
</reference>
<dbReference type="InterPro" id="IPR013320">
    <property type="entry name" value="ConA-like_dom_sf"/>
</dbReference>
<dbReference type="AlphaFoldDB" id="A0A9N9IX47"/>
<dbReference type="SUPFAM" id="SSF49899">
    <property type="entry name" value="Concanavalin A-like lectins/glucanases"/>
    <property type="match status" value="1"/>
</dbReference>